<dbReference type="EMBL" id="KP710956">
    <property type="protein sequence ID" value="AKD43515.1"/>
    <property type="molecule type" value="Genomic_DNA"/>
</dbReference>
<dbReference type="InterPro" id="IPR038153">
    <property type="entry name" value="EvaA-like_sf"/>
</dbReference>
<feature type="domain" description="dTDP-4-dehydro-6-deoxy-alpha-D-glucopyranose 2,3-dehydratase" evidence="2">
    <location>
        <begin position="34"/>
        <end position="234"/>
    </location>
</feature>
<reference evidence="3" key="1">
    <citation type="submission" date="2015-01" db="EMBL/GenBank/DDBJ databases">
        <authorList>
            <person name="Wang S."/>
            <person name="Zhang S."/>
            <person name="Shao L."/>
            <person name="Yu D."/>
            <person name="Zhan J."/>
        </authorList>
    </citation>
    <scope>NUCLEOTIDE SEQUENCE</scope>
    <source>
        <strain evidence="3">NRRL B-5482</strain>
    </source>
</reference>
<sequence length="476" mass="53495">MARDHLSAGHSPGPEARFTESAAATEDRASVKAALNWLTARRDAHTFEVTRVPFDELQEWSFAADTGDLVHRSGKFFTVQGHRVHSDYGKVPRWDQPIINQPEIGMLGFVVKETDGVLRCLMQAKMEPGNVNVVQLSPTVQATRSNQKRVHRGSSVRYLEYFTEPGRSDVLVDVLQSEQGSWFLGKRNRNIVVETTEDVPPHDDYRWMTIGEIQEILRMDNMVNMDARTVLSCVPFARPTGAPAPGPHGDFRAALRRSLAPEEGALHPPSAVLSWFTDTTARHELRTERVPLNRIEGWNRTADAISHAEGRHFSIIGAQVTAGSREVLNWTQPLLAPHGLGLAALLVKNIDGVLHVLLHARPEGGHLHGIELAPTVQCTPDNYRGLPDGHRPRFLDQVTGVPQERVRFDAVQSEEGGRFHHAECRYTVIEVEDDFPIHEPEGYRWLTMHQVTRLLRHSHYLNVQARSLVACLHSLW</sequence>
<protein>
    <submittedName>
        <fullName evidence="3">NDP-hexose 2,3-dehydratase</fullName>
    </submittedName>
</protein>
<dbReference type="Gene3D" id="3.90.79.40">
    <property type="entry name" value="EvaA sugar 2,3-dehydratase subunit"/>
    <property type="match status" value="2"/>
</dbReference>
<dbReference type="InterPro" id="IPR005212">
    <property type="entry name" value="EvaA-like"/>
</dbReference>
<evidence type="ECO:0000256" key="1">
    <source>
        <dbReference type="SAM" id="MobiDB-lite"/>
    </source>
</evidence>
<feature type="region of interest" description="Disordered" evidence="1">
    <location>
        <begin position="1"/>
        <end position="24"/>
    </location>
</feature>
<dbReference type="GO" id="GO:0016829">
    <property type="term" value="F:lyase activity"/>
    <property type="evidence" value="ECO:0007669"/>
    <property type="project" value="InterPro"/>
</dbReference>
<accession>A0A0F6QE32</accession>
<name>A0A0F6QE32_9ACTN</name>
<dbReference type="AlphaFoldDB" id="A0A0F6QE32"/>
<dbReference type="Pfam" id="PF03559">
    <property type="entry name" value="Hexose_dehydrat"/>
    <property type="match status" value="2"/>
</dbReference>
<feature type="domain" description="dTDP-4-dehydro-6-deoxy-alpha-D-glucopyranose 2,3-dehydratase" evidence="2">
    <location>
        <begin position="271"/>
        <end position="472"/>
    </location>
</feature>
<reference evidence="3" key="2">
    <citation type="submission" date="2015-04" db="EMBL/GenBank/DDBJ databases">
        <title>Identification and manipulation of the dutomycin biosynthetic gene cluster.</title>
        <authorList>
            <person name="Zhang Q."/>
            <person name="Skidmore C."/>
            <person name="Rasmussen M."/>
            <person name="Chang C.-W.T."/>
        </authorList>
    </citation>
    <scope>NUCLEOTIDE SEQUENCE</scope>
    <source>
        <strain evidence="3">NRRL B-5482</strain>
    </source>
</reference>
<evidence type="ECO:0000313" key="3">
    <source>
        <dbReference type="EMBL" id="AKD43515.1"/>
    </source>
</evidence>
<proteinExistence type="predicted"/>
<gene>
    <name evidence="3" type="primary">dutS3</name>
</gene>
<evidence type="ECO:0000259" key="2">
    <source>
        <dbReference type="Pfam" id="PF03559"/>
    </source>
</evidence>
<organism evidence="3">
    <name type="scientific">Streptomyces minoensis</name>
    <dbReference type="NCBI Taxonomy" id="67329"/>
    <lineage>
        <taxon>Bacteria</taxon>
        <taxon>Bacillati</taxon>
        <taxon>Actinomycetota</taxon>
        <taxon>Actinomycetes</taxon>
        <taxon>Kitasatosporales</taxon>
        <taxon>Streptomycetaceae</taxon>
        <taxon>Streptomyces</taxon>
    </lineage>
</organism>